<sequence length="33" mass="3453">AVQIGNIDSMPAEVAAEPTVLRNSLLVCLPISM</sequence>
<reference evidence="1" key="1">
    <citation type="journal article" date="2014" name="Front. Microbiol.">
        <title>High frequency of phylogenetically diverse reductive dehalogenase-homologous genes in deep subseafloor sedimentary metagenomes.</title>
        <authorList>
            <person name="Kawai M."/>
            <person name="Futagami T."/>
            <person name="Toyoda A."/>
            <person name="Takaki Y."/>
            <person name="Nishi S."/>
            <person name="Hori S."/>
            <person name="Arai W."/>
            <person name="Tsubouchi T."/>
            <person name="Morono Y."/>
            <person name="Uchiyama I."/>
            <person name="Ito T."/>
            <person name="Fujiyama A."/>
            <person name="Inagaki F."/>
            <person name="Takami H."/>
        </authorList>
    </citation>
    <scope>NUCLEOTIDE SEQUENCE</scope>
    <source>
        <strain evidence="1">Expedition CK06-06</strain>
    </source>
</reference>
<accession>X0SJA4</accession>
<dbReference type="EMBL" id="BARS01008188">
    <property type="protein sequence ID" value="GAF75201.1"/>
    <property type="molecule type" value="Genomic_DNA"/>
</dbReference>
<organism evidence="1">
    <name type="scientific">marine sediment metagenome</name>
    <dbReference type="NCBI Taxonomy" id="412755"/>
    <lineage>
        <taxon>unclassified sequences</taxon>
        <taxon>metagenomes</taxon>
        <taxon>ecological metagenomes</taxon>
    </lineage>
</organism>
<protein>
    <submittedName>
        <fullName evidence="1">Uncharacterized protein</fullName>
    </submittedName>
</protein>
<proteinExistence type="predicted"/>
<gene>
    <name evidence="1" type="ORF">S01H1_15667</name>
</gene>
<name>X0SJA4_9ZZZZ</name>
<evidence type="ECO:0000313" key="1">
    <source>
        <dbReference type="EMBL" id="GAF75201.1"/>
    </source>
</evidence>
<comment type="caution">
    <text evidence="1">The sequence shown here is derived from an EMBL/GenBank/DDBJ whole genome shotgun (WGS) entry which is preliminary data.</text>
</comment>
<feature type="non-terminal residue" evidence="1">
    <location>
        <position position="1"/>
    </location>
</feature>
<dbReference type="AlphaFoldDB" id="X0SJA4"/>